<dbReference type="GO" id="GO:0031640">
    <property type="term" value="P:killing of cells of another organism"/>
    <property type="evidence" value="ECO:0007669"/>
    <property type="project" value="UniProtKB-KW"/>
</dbReference>
<dbReference type="Proteomes" id="UP001209878">
    <property type="component" value="Unassembled WGS sequence"/>
</dbReference>
<evidence type="ECO:0000256" key="3">
    <source>
        <dbReference type="ARBA" id="ARBA00022529"/>
    </source>
</evidence>
<proteinExistence type="predicted"/>
<sequence>MSCSRRCVRAYLAKYSNGHRHSCEYYARVHRGGPYGWKSRTTNAFWKKANTIGVLSCNVGERHYLRSLPSSDGPALYRSASRPPLLRSIFHYTRNC</sequence>
<evidence type="ECO:0000256" key="2">
    <source>
        <dbReference type="ARBA" id="ARBA00012732"/>
    </source>
</evidence>
<comment type="catalytic activity">
    <reaction evidence="1">
        <text>Hydrolysis of (1-&gt;4)-beta-linkages between N-acetylmuramic acid and N-acetyl-D-glucosamine residues in a peptidoglycan and between N-acetyl-D-glucosamine residues in chitodextrins.</text>
        <dbReference type="EC" id="3.2.1.17"/>
    </reaction>
</comment>
<accession>A0AAD9NMQ6</accession>
<keyword evidence="3" id="KW-0929">Antimicrobial</keyword>
<dbReference type="EMBL" id="JAODUO010000829">
    <property type="protein sequence ID" value="KAK2174086.1"/>
    <property type="molecule type" value="Genomic_DNA"/>
</dbReference>
<evidence type="ECO:0000313" key="8">
    <source>
        <dbReference type="Proteomes" id="UP001209878"/>
    </source>
</evidence>
<keyword evidence="6" id="KW-0326">Glycosidase</keyword>
<evidence type="ECO:0000313" key="7">
    <source>
        <dbReference type="EMBL" id="KAK2174086.1"/>
    </source>
</evidence>
<dbReference type="Pfam" id="PF05497">
    <property type="entry name" value="Destabilase"/>
    <property type="match status" value="1"/>
</dbReference>
<keyword evidence="8" id="KW-1185">Reference proteome</keyword>
<evidence type="ECO:0000256" key="1">
    <source>
        <dbReference type="ARBA" id="ARBA00000632"/>
    </source>
</evidence>
<keyword evidence="4" id="KW-0081">Bacteriolytic enzyme</keyword>
<dbReference type="PROSITE" id="PS51909">
    <property type="entry name" value="LYSOZYME_I"/>
    <property type="match status" value="1"/>
</dbReference>
<organism evidence="7 8">
    <name type="scientific">Ridgeia piscesae</name>
    <name type="common">Tubeworm</name>
    <dbReference type="NCBI Taxonomy" id="27915"/>
    <lineage>
        <taxon>Eukaryota</taxon>
        <taxon>Metazoa</taxon>
        <taxon>Spiralia</taxon>
        <taxon>Lophotrochozoa</taxon>
        <taxon>Annelida</taxon>
        <taxon>Polychaeta</taxon>
        <taxon>Sedentaria</taxon>
        <taxon>Canalipalpata</taxon>
        <taxon>Sabellida</taxon>
        <taxon>Siboglinidae</taxon>
        <taxon>Ridgeia</taxon>
    </lineage>
</organism>
<evidence type="ECO:0000256" key="6">
    <source>
        <dbReference type="ARBA" id="ARBA00023295"/>
    </source>
</evidence>
<dbReference type="Gene3D" id="1.10.530.10">
    <property type="match status" value="1"/>
</dbReference>
<comment type="caution">
    <text evidence="7">The sequence shown here is derived from an EMBL/GenBank/DDBJ whole genome shotgun (WGS) entry which is preliminary data.</text>
</comment>
<gene>
    <name evidence="7" type="ORF">NP493_830g01014</name>
</gene>
<dbReference type="GO" id="GO:0003796">
    <property type="term" value="F:lysozyme activity"/>
    <property type="evidence" value="ECO:0007669"/>
    <property type="project" value="UniProtKB-EC"/>
</dbReference>
<reference evidence="7" key="1">
    <citation type="journal article" date="2023" name="Mol. Biol. Evol.">
        <title>Third-Generation Sequencing Reveals the Adaptive Role of the Epigenome in Three Deep-Sea Polychaetes.</title>
        <authorList>
            <person name="Perez M."/>
            <person name="Aroh O."/>
            <person name="Sun Y."/>
            <person name="Lan Y."/>
            <person name="Juniper S.K."/>
            <person name="Young C.R."/>
            <person name="Angers B."/>
            <person name="Qian P.Y."/>
        </authorList>
    </citation>
    <scope>NUCLEOTIDE SEQUENCE</scope>
    <source>
        <strain evidence="7">R07B-5</strain>
    </source>
</reference>
<keyword evidence="5" id="KW-0378">Hydrolase</keyword>
<dbReference type="AlphaFoldDB" id="A0AAD9NMQ6"/>
<evidence type="ECO:0000256" key="4">
    <source>
        <dbReference type="ARBA" id="ARBA00022638"/>
    </source>
</evidence>
<name>A0AAD9NMQ6_RIDPI</name>
<dbReference type="GO" id="GO:0042742">
    <property type="term" value="P:defense response to bacterium"/>
    <property type="evidence" value="ECO:0007669"/>
    <property type="project" value="UniProtKB-KW"/>
</dbReference>
<protein>
    <recommendedName>
        <fullName evidence="2">lysozyme</fullName>
        <ecNumber evidence="2">3.2.1.17</ecNumber>
    </recommendedName>
</protein>
<dbReference type="EC" id="3.2.1.17" evidence="2"/>
<dbReference type="InterPro" id="IPR008597">
    <property type="entry name" value="Invert_lysozyme"/>
</dbReference>
<evidence type="ECO:0000256" key="5">
    <source>
        <dbReference type="ARBA" id="ARBA00022801"/>
    </source>
</evidence>